<organism evidence="2 3">
    <name type="scientific">Hymenoscyphus fraxineus</name>
    <dbReference type="NCBI Taxonomy" id="746836"/>
    <lineage>
        <taxon>Eukaryota</taxon>
        <taxon>Fungi</taxon>
        <taxon>Dikarya</taxon>
        <taxon>Ascomycota</taxon>
        <taxon>Pezizomycotina</taxon>
        <taxon>Leotiomycetes</taxon>
        <taxon>Helotiales</taxon>
        <taxon>Helotiaceae</taxon>
        <taxon>Hymenoscyphus</taxon>
    </lineage>
</organism>
<comment type="caution">
    <text evidence="2">The sequence shown here is derived from an EMBL/GenBank/DDBJ whole genome shotgun (WGS) entry which is preliminary data.</text>
</comment>
<keyword evidence="3" id="KW-1185">Reference proteome</keyword>
<evidence type="ECO:0000256" key="1">
    <source>
        <dbReference type="SAM" id="MobiDB-lite"/>
    </source>
</evidence>
<proteinExistence type="predicted"/>
<sequence>MTSRNKFIVYDREGYYYLQNNGQASHTYLRPPEGSTSRRRYERNEGHRAQEYAAEASTRTHHFLSDNDDLEMVLNLSIANTILLLIAKITSPRKVAIEVEVTFMRRRISL</sequence>
<protein>
    <submittedName>
        <fullName evidence="2">Uncharacterized protein</fullName>
    </submittedName>
</protein>
<gene>
    <name evidence="2" type="ORF">HYFRA_00011735</name>
</gene>
<dbReference type="Proteomes" id="UP000696280">
    <property type="component" value="Unassembled WGS sequence"/>
</dbReference>
<feature type="region of interest" description="Disordered" evidence="1">
    <location>
        <begin position="26"/>
        <end position="48"/>
    </location>
</feature>
<name>A0A9N9L6T5_9HELO</name>
<accession>A0A9N9L6T5</accession>
<dbReference type="EMBL" id="CAJVRL010000085">
    <property type="protein sequence ID" value="CAG8958785.1"/>
    <property type="molecule type" value="Genomic_DNA"/>
</dbReference>
<evidence type="ECO:0000313" key="2">
    <source>
        <dbReference type="EMBL" id="CAG8958785.1"/>
    </source>
</evidence>
<evidence type="ECO:0000313" key="3">
    <source>
        <dbReference type="Proteomes" id="UP000696280"/>
    </source>
</evidence>
<reference evidence="2" key="1">
    <citation type="submission" date="2021-07" db="EMBL/GenBank/DDBJ databases">
        <authorList>
            <person name="Durling M."/>
        </authorList>
    </citation>
    <scope>NUCLEOTIDE SEQUENCE</scope>
</reference>
<dbReference type="AlphaFoldDB" id="A0A9N9L6T5"/>